<dbReference type="AlphaFoldDB" id="A0A0F9D3D8"/>
<feature type="compositionally biased region" description="Polar residues" evidence="1">
    <location>
        <begin position="44"/>
        <end position="55"/>
    </location>
</feature>
<evidence type="ECO:0000313" key="2">
    <source>
        <dbReference type="EMBL" id="KKL48241.1"/>
    </source>
</evidence>
<accession>A0A0F9D3D8</accession>
<sequence>TEFTEEWNLSKYLADCSRTQTKPFSTTDKVQAGKKGKEEKGKMNPTQSANEMERV</sequence>
<protein>
    <submittedName>
        <fullName evidence="2">Uncharacterized protein</fullName>
    </submittedName>
</protein>
<evidence type="ECO:0000256" key="1">
    <source>
        <dbReference type="SAM" id="MobiDB-lite"/>
    </source>
</evidence>
<feature type="compositionally biased region" description="Polar residues" evidence="1">
    <location>
        <begin position="19"/>
        <end position="29"/>
    </location>
</feature>
<gene>
    <name evidence="2" type="ORF">LCGC14_2327470</name>
</gene>
<name>A0A0F9D3D8_9ZZZZ</name>
<dbReference type="EMBL" id="LAZR01033383">
    <property type="protein sequence ID" value="KKL48241.1"/>
    <property type="molecule type" value="Genomic_DNA"/>
</dbReference>
<feature type="non-terminal residue" evidence="2">
    <location>
        <position position="1"/>
    </location>
</feature>
<reference evidence="2" key="1">
    <citation type="journal article" date="2015" name="Nature">
        <title>Complex archaea that bridge the gap between prokaryotes and eukaryotes.</title>
        <authorList>
            <person name="Spang A."/>
            <person name="Saw J.H."/>
            <person name="Jorgensen S.L."/>
            <person name="Zaremba-Niedzwiedzka K."/>
            <person name="Martijn J."/>
            <person name="Lind A.E."/>
            <person name="van Eijk R."/>
            <person name="Schleper C."/>
            <person name="Guy L."/>
            <person name="Ettema T.J."/>
        </authorList>
    </citation>
    <scope>NUCLEOTIDE SEQUENCE</scope>
</reference>
<organism evidence="2">
    <name type="scientific">marine sediment metagenome</name>
    <dbReference type="NCBI Taxonomy" id="412755"/>
    <lineage>
        <taxon>unclassified sequences</taxon>
        <taxon>metagenomes</taxon>
        <taxon>ecological metagenomes</taxon>
    </lineage>
</organism>
<feature type="region of interest" description="Disordered" evidence="1">
    <location>
        <begin position="19"/>
        <end position="55"/>
    </location>
</feature>
<comment type="caution">
    <text evidence="2">The sequence shown here is derived from an EMBL/GenBank/DDBJ whole genome shotgun (WGS) entry which is preliminary data.</text>
</comment>
<proteinExistence type="predicted"/>